<gene>
    <name evidence="2" type="ORF">AK812_SmicGene39084</name>
</gene>
<dbReference type="Pfam" id="PF05050">
    <property type="entry name" value="Methyltransf_21"/>
    <property type="match status" value="1"/>
</dbReference>
<accession>A0A1Q9CC50</accession>
<feature type="domain" description="Methyltransferase FkbM" evidence="1">
    <location>
        <begin position="13"/>
        <end position="69"/>
    </location>
</feature>
<dbReference type="AlphaFoldDB" id="A0A1Q9CC50"/>
<protein>
    <recommendedName>
        <fullName evidence="1">Methyltransferase FkbM domain-containing protein</fullName>
    </recommendedName>
</protein>
<reference evidence="2 3" key="1">
    <citation type="submission" date="2016-02" db="EMBL/GenBank/DDBJ databases">
        <title>Genome analysis of coral dinoflagellate symbionts highlights evolutionary adaptations to a symbiotic lifestyle.</title>
        <authorList>
            <person name="Aranda M."/>
            <person name="Li Y."/>
            <person name="Liew Y.J."/>
            <person name="Baumgarten S."/>
            <person name="Simakov O."/>
            <person name="Wilson M."/>
            <person name="Piel J."/>
            <person name="Ashoor H."/>
            <person name="Bougouffa S."/>
            <person name="Bajic V.B."/>
            <person name="Ryu T."/>
            <person name="Ravasi T."/>
            <person name="Bayer T."/>
            <person name="Micklem G."/>
            <person name="Kim H."/>
            <person name="Bhak J."/>
            <person name="Lajeunesse T.C."/>
            <person name="Voolstra C.R."/>
        </authorList>
    </citation>
    <scope>NUCLEOTIDE SEQUENCE [LARGE SCALE GENOMIC DNA]</scope>
    <source>
        <strain evidence="2 3">CCMP2467</strain>
    </source>
</reference>
<organism evidence="2 3">
    <name type="scientific">Symbiodinium microadriaticum</name>
    <name type="common">Dinoflagellate</name>
    <name type="synonym">Zooxanthella microadriatica</name>
    <dbReference type="NCBI Taxonomy" id="2951"/>
    <lineage>
        <taxon>Eukaryota</taxon>
        <taxon>Sar</taxon>
        <taxon>Alveolata</taxon>
        <taxon>Dinophyceae</taxon>
        <taxon>Suessiales</taxon>
        <taxon>Symbiodiniaceae</taxon>
        <taxon>Symbiodinium</taxon>
    </lineage>
</organism>
<comment type="caution">
    <text evidence="2">The sequence shown here is derived from an EMBL/GenBank/DDBJ whole genome shotgun (WGS) entry which is preliminary data.</text>
</comment>
<evidence type="ECO:0000259" key="1">
    <source>
        <dbReference type="Pfam" id="PF05050"/>
    </source>
</evidence>
<evidence type="ECO:0000313" key="2">
    <source>
        <dbReference type="EMBL" id="OLP80510.1"/>
    </source>
</evidence>
<dbReference type="EMBL" id="LSRX01001374">
    <property type="protein sequence ID" value="OLP80510.1"/>
    <property type="molecule type" value="Genomic_DNA"/>
</dbReference>
<evidence type="ECO:0000313" key="3">
    <source>
        <dbReference type="Proteomes" id="UP000186817"/>
    </source>
</evidence>
<dbReference type="Proteomes" id="UP000186817">
    <property type="component" value="Unassembled WGS sequence"/>
</dbReference>
<name>A0A1Q9CC50_SYMMI</name>
<proteinExistence type="predicted"/>
<dbReference type="OrthoDB" id="408285at2759"/>
<dbReference type="InterPro" id="IPR006342">
    <property type="entry name" value="FkbM_mtfrase"/>
</dbReference>
<keyword evidence="3" id="KW-1185">Reference proteome</keyword>
<sequence>MRSENFDAKPKKEWKETLSYTTTSLASVLRQFGAPSQIDFLSLDVEGAESLVMKNFPWDTYTFSVLNVERPKPDLKQWLGDNGCCEGKVDGKWTPGRKGLELGQVTNTRGMQSPLAAGMLGSVKVATTENAQESHAKGTLREHGDCHISIAACLVTFDMP</sequence>